<dbReference type="InterPro" id="IPR000073">
    <property type="entry name" value="AB_hydrolase_1"/>
</dbReference>
<evidence type="ECO:0000259" key="1">
    <source>
        <dbReference type="Pfam" id="PF12697"/>
    </source>
</evidence>
<dbReference type="PANTHER" id="PTHR43689:SF8">
    <property type="entry name" value="ALPHA_BETA-HYDROLASES SUPERFAMILY PROTEIN"/>
    <property type="match status" value="1"/>
</dbReference>
<reference evidence="2 3" key="1">
    <citation type="submission" date="2022-09" db="EMBL/GenBank/DDBJ databases">
        <authorList>
            <person name="Palmer J.M."/>
        </authorList>
    </citation>
    <scope>NUCLEOTIDE SEQUENCE [LARGE SCALE GENOMIC DNA]</scope>
    <source>
        <strain evidence="2 3">DSM 7382</strain>
    </source>
</reference>
<dbReference type="EMBL" id="JASBNA010000006">
    <property type="protein sequence ID" value="KAK7691034.1"/>
    <property type="molecule type" value="Genomic_DNA"/>
</dbReference>
<feature type="domain" description="AB hydrolase-1" evidence="1">
    <location>
        <begin position="38"/>
        <end position="288"/>
    </location>
</feature>
<dbReference type="SUPFAM" id="SSF53474">
    <property type="entry name" value="alpha/beta-Hydrolases"/>
    <property type="match status" value="1"/>
</dbReference>
<protein>
    <recommendedName>
        <fullName evidence="1">AB hydrolase-1 domain-containing protein</fullName>
    </recommendedName>
</protein>
<dbReference type="AlphaFoldDB" id="A0AAW0GH02"/>
<evidence type="ECO:0000313" key="3">
    <source>
        <dbReference type="Proteomes" id="UP001385951"/>
    </source>
</evidence>
<dbReference type="Gene3D" id="3.40.50.1820">
    <property type="entry name" value="alpha/beta hydrolase"/>
    <property type="match status" value="1"/>
</dbReference>
<accession>A0AAW0GH02</accession>
<dbReference type="Pfam" id="PF12697">
    <property type="entry name" value="Abhydrolase_6"/>
    <property type="match status" value="1"/>
</dbReference>
<dbReference type="InterPro" id="IPR029058">
    <property type="entry name" value="AB_hydrolase_fold"/>
</dbReference>
<keyword evidence="3" id="KW-1185">Reference proteome</keyword>
<evidence type="ECO:0000313" key="2">
    <source>
        <dbReference type="EMBL" id="KAK7691034.1"/>
    </source>
</evidence>
<dbReference type="PANTHER" id="PTHR43689">
    <property type="entry name" value="HYDROLASE"/>
    <property type="match status" value="1"/>
</dbReference>
<proteinExistence type="predicted"/>
<organism evidence="2 3">
    <name type="scientific">Cerrena zonata</name>
    <dbReference type="NCBI Taxonomy" id="2478898"/>
    <lineage>
        <taxon>Eukaryota</taxon>
        <taxon>Fungi</taxon>
        <taxon>Dikarya</taxon>
        <taxon>Basidiomycota</taxon>
        <taxon>Agaricomycotina</taxon>
        <taxon>Agaricomycetes</taxon>
        <taxon>Polyporales</taxon>
        <taxon>Cerrenaceae</taxon>
        <taxon>Cerrena</taxon>
    </lineage>
</organism>
<dbReference type="Proteomes" id="UP001385951">
    <property type="component" value="Unassembled WGS sequence"/>
</dbReference>
<comment type="caution">
    <text evidence="2">The sequence shown here is derived from an EMBL/GenBank/DDBJ whole genome shotgun (WGS) entry which is preliminary data.</text>
</comment>
<sequence length="302" mass="32259">MPTIQITPQFVDLPGGIKLYTERVHSTQRVQSNSPHTIIMIHGLGGTTSLYHPIYASILASSPASTILAYDQSGQGLSAISPSHLKGGSNPLSHDILRDELDALISTAAPTGPLTLVGHSAGTILVAHFIVSSSPNVARVKNAILIAAPIGTPDTPMIDSMRDTVLRTIEERGIPAIVEQVCIALTGTTTREKRPLAAALMRCALLLQSKEGYAAHMRSGLDFRKNLKFPFEKFPESLRVLIVGGDEDLFVPAAESVALGEKIPHSQVFVIPGVGHSPHVEVPEEFVSIVTKFLTQVGYGVI</sequence>
<name>A0AAW0GH02_9APHY</name>
<gene>
    <name evidence="2" type="ORF">QCA50_006137</name>
</gene>